<evidence type="ECO:0000313" key="3">
    <source>
        <dbReference type="Proteomes" id="UP000765509"/>
    </source>
</evidence>
<dbReference type="EMBL" id="AVOT02005490">
    <property type="protein sequence ID" value="MBW0479191.1"/>
    <property type="molecule type" value="Genomic_DNA"/>
</dbReference>
<gene>
    <name evidence="2" type="ORF">O181_018906</name>
</gene>
<name>A0A9Q3C663_9BASI</name>
<accession>A0A9Q3C663</accession>
<feature type="region of interest" description="Disordered" evidence="1">
    <location>
        <begin position="31"/>
        <end position="97"/>
    </location>
</feature>
<comment type="caution">
    <text evidence="2">The sequence shown here is derived from an EMBL/GenBank/DDBJ whole genome shotgun (WGS) entry which is preliminary data.</text>
</comment>
<dbReference type="Proteomes" id="UP000765509">
    <property type="component" value="Unassembled WGS sequence"/>
</dbReference>
<evidence type="ECO:0000313" key="2">
    <source>
        <dbReference type="EMBL" id="MBW0479191.1"/>
    </source>
</evidence>
<evidence type="ECO:0000256" key="1">
    <source>
        <dbReference type="SAM" id="MobiDB-lite"/>
    </source>
</evidence>
<protein>
    <submittedName>
        <fullName evidence="2">Uncharacterized protein</fullName>
    </submittedName>
</protein>
<dbReference type="AlphaFoldDB" id="A0A9Q3C663"/>
<sequence length="131" mass="15803">MLPQIHQEVMKFWHIHKTFLKEDQIVKYSNGWNTLSSKPQIKDTKDWHNKKREESKEEAPLASTRKPQVRNPPQEEKKNRKKNWRKTYSPGYGIPRIQKDGMKNVLNLARSLMELKDKEEQRIRQTHFPKN</sequence>
<proteinExistence type="predicted"/>
<reference evidence="2" key="1">
    <citation type="submission" date="2021-03" db="EMBL/GenBank/DDBJ databases">
        <title>Draft genome sequence of rust myrtle Austropuccinia psidii MF-1, a brazilian biotype.</title>
        <authorList>
            <person name="Quecine M.C."/>
            <person name="Pachon D.M.R."/>
            <person name="Bonatelli M.L."/>
            <person name="Correr F.H."/>
            <person name="Franceschini L.M."/>
            <person name="Leite T.F."/>
            <person name="Margarido G.R.A."/>
            <person name="Almeida C.A."/>
            <person name="Ferrarezi J.A."/>
            <person name="Labate C.A."/>
        </authorList>
    </citation>
    <scope>NUCLEOTIDE SEQUENCE</scope>
    <source>
        <strain evidence="2">MF-1</strain>
    </source>
</reference>
<organism evidence="2 3">
    <name type="scientific">Austropuccinia psidii MF-1</name>
    <dbReference type="NCBI Taxonomy" id="1389203"/>
    <lineage>
        <taxon>Eukaryota</taxon>
        <taxon>Fungi</taxon>
        <taxon>Dikarya</taxon>
        <taxon>Basidiomycota</taxon>
        <taxon>Pucciniomycotina</taxon>
        <taxon>Pucciniomycetes</taxon>
        <taxon>Pucciniales</taxon>
        <taxon>Sphaerophragmiaceae</taxon>
        <taxon>Austropuccinia</taxon>
    </lineage>
</organism>
<keyword evidence="3" id="KW-1185">Reference proteome</keyword>
<feature type="compositionally biased region" description="Basic and acidic residues" evidence="1">
    <location>
        <begin position="40"/>
        <end position="59"/>
    </location>
</feature>